<feature type="compositionally biased region" description="Polar residues" evidence="1">
    <location>
        <begin position="1"/>
        <end position="12"/>
    </location>
</feature>
<comment type="caution">
    <text evidence="3">The sequence shown here is derived from an EMBL/GenBank/DDBJ whole genome shotgun (WGS) entry which is preliminary data.</text>
</comment>
<dbReference type="Proteomes" id="UP000321617">
    <property type="component" value="Unassembled WGS sequence"/>
</dbReference>
<dbReference type="EMBL" id="VLLL01000006">
    <property type="protein sequence ID" value="TWJ13009.1"/>
    <property type="molecule type" value="Genomic_DNA"/>
</dbReference>
<dbReference type="OrthoDB" id="3216929at2"/>
<dbReference type="RefSeq" id="WP_147140571.1">
    <property type="nucleotide sequence ID" value="NZ_BAABIJ010000002.1"/>
</dbReference>
<protein>
    <submittedName>
        <fullName evidence="3">Putative superfamily III holin-X</fullName>
    </submittedName>
</protein>
<feature type="transmembrane region" description="Helical" evidence="2">
    <location>
        <begin position="60"/>
        <end position="85"/>
    </location>
</feature>
<evidence type="ECO:0000256" key="1">
    <source>
        <dbReference type="SAM" id="MobiDB-lite"/>
    </source>
</evidence>
<feature type="transmembrane region" description="Helical" evidence="2">
    <location>
        <begin position="91"/>
        <end position="111"/>
    </location>
</feature>
<keyword evidence="2" id="KW-0472">Membrane</keyword>
<dbReference type="InterPro" id="IPR009937">
    <property type="entry name" value="Phage_holin_3_6"/>
</dbReference>
<reference evidence="3 4" key="1">
    <citation type="journal article" date="2013" name="Stand. Genomic Sci.">
        <title>Genomic Encyclopedia of Type Strains, Phase I: The one thousand microbial genomes (KMG-I) project.</title>
        <authorList>
            <person name="Kyrpides N.C."/>
            <person name="Woyke T."/>
            <person name="Eisen J.A."/>
            <person name="Garrity G."/>
            <person name="Lilburn T.G."/>
            <person name="Beck B.J."/>
            <person name="Whitman W.B."/>
            <person name="Hugenholtz P."/>
            <person name="Klenk H.P."/>
        </authorList>
    </citation>
    <scope>NUCLEOTIDE SEQUENCE [LARGE SCALE GENOMIC DNA]</scope>
    <source>
        <strain evidence="3 4">DSM 45044</strain>
    </source>
</reference>
<organism evidence="3 4">
    <name type="scientific">Stackebrandtia albiflava</name>
    <dbReference type="NCBI Taxonomy" id="406432"/>
    <lineage>
        <taxon>Bacteria</taxon>
        <taxon>Bacillati</taxon>
        <taxon>Actinomycetota</taxon>
        <taxon>Actinomycetes</taxon>
        <taxon>Glycomycetales</taxon>
        <taxon>Glycomycetaceae</taxon>
        <taxon>Stackebrandtia</taxon>
    </lineage>
</organism>
<evidence type="ECO:0000313" key="3">
    <source>
        <dbReference type="EMBL" id="TWJ13009.1"/>
    </source>
</evidence>
<dbReference type="Pfam" id="PF07332">
    <property type="entry name" value="Phage_holin_3_6"/>
    <property type="match status" value="1"/>
</dbReference>
<proteinExistence type="predicted"/>
<name>A0A562V557_9ACTN</name>
<sequence>MTTYREAPTTTRPPGADHSETSIGRLIGDISDDVSQLFRQEVELAKAEVREEAGKAGKAAGMLGTAGFAGYMVAILLTGAVVLALSYVMPAIWAVLIVAVLWGVVGLIAYLSGRKRLRDVSPVPRQTVETLKEDARWFRNPTGSGATSSRRDPG</sequence>
<keyword evidence="2" id="KW-1133">Transmembrane helix</keyword>
<dbReference type="SUPFAM" id="SSF103473">
    <property type="entry name" value="MFS general substrate transporter"/>
    <property type="match status" value="1"/>
</dbReference>
<keyword evidence="2" id="KW-0812">Transmembrane</keyword>
<feature type="region of interest" description="Disordered" evidence="1">
    <location>
        <begin position="1"/>
        <end position="20"/>
    </location>
</feature>
<keyword evidence="4" id="KW-1185">Reference proteome</keyword>
<dbReference type="InterPro" id="IPR036259">
    <property type="entry name" value="MFS_trans_sf"/>
</dbReference>
<evidence type="ECO:0000313" key="4">
    <source>
        <dbReference type="Proteomes" id="UP000321617"/>
    </source>
</evidence>
<dbReference type="AlphaFoldDB" id="A0A562V557"/>
<accession>A0A562V557</accession>
<gene>
    <name evidence="3" type="ORF">LX16_3776</name>
</gene>
<evidence type="ECO:0000256" key="2">
    <source>
        <dbReference type="SAM" id="Phobius"/>
    </source>
</evidence>